<accession>A0A6J6QIN8</accession>
<dbReference type="EMBL" id="CAEZXR010000145">
    <property type="protein sequence ID" value="CAB4708678.1"/>
    <property type="molecule type" value="Genomic_DNA"/>
</dbReference>
<evidence type="ECO:0000256" key="1">
    <source>
        <dbReference type="SAM" id="MobiDB-lite"/>
    </source>
</evidence>
<dbReference type="AlphaFoldDB" id="A0A6J6QIN8"/>
<feature type="compositionally biased region" description="Pro residues" evidence="1">
    <location>
        <begin position="13"/>
        <end position="26"/>
    </location>
</feature>
<name>A0A6J6QIN8_9ZZZZ</name>
<gene>
    <name evidence="2" type="ORF">UFOPK2579_01321</name>
</gene>
<evidence type="ECO:0000313" key="2">
    <source>
        <dbReference type="EMBL" id="CAB4708678.1"/>
    </source>
</evidence>
<reference evidence="2" key="1">
    <citation type="submission" date="2020-05" db="EMBL/GenBank/DDBJ databases">
        <authorList>
            <person name="Chiriac C."/>
            <person name="Salcher M."/>
            <person name="Ghai R."/>
            <person name="Kavagutti S V."/>
        </authorList>
    </citation>
    <scope>NUCLEOTIDE SEQUENCE</scope>
</reference>
<organism evidence="2">
    <name type="scientific">freshwater metagenome</name>
    <dbReference type="NCBI Taxonomy" id="449393"/>
    <lineage>
        <taxon>unclassified sequences</taxon>
        <taxon>metagenomes</taxon>
        <taxon>ecological metagenomes</taxon>
    </lineage>
</organism>
<feature type="region of interest" description="Disordered" evidence="1">
    <location>
        <begin position="1"/>
        <end position="86"/>
    </location>
</feature>
<protein>
    <submittedName>
        <fullName evidence="2">Unannotated protein</fullName>
    </submittedName>
</protein>
<proteinExistence type="predicted"/>
<feature type="compositionally biased region" description="Basic and acidic residues" evidence="1">
    <location>
        <begin position="56"/>
        <end position="77"/>
    </location>
</feature>
<sequence length="86" mass="8807">MTDTSPESELGPQPTPEAGPPEPNPGGPDAVDGGDDLNVIPDLPPESNPALDDAPTETREGEDTDTEATKHGEHGQDVDPAQDSPA</sequence>